<keyword evidence="1" id="KW-0472">Membrane</keyword>
<keyword evidence="1" id="KW-0812">Transmembrane</keyword>
<dbReference type="Proteomes" id="UP000776983">
    <property type="component" value="Unassembled WGS sequence"/>
</dbReference>
<protein>
    <submittedName>
        <fullName evidence="2">Uncharacterized protein</fullName>
    </submittedName>
</protein>
<keyword evidence="3" id="KW-1185">Reference proteome</keyword>
<evidence type="ECO:0000313" key="3">
    <source>
        <dbReference type="Proteomes" id="UP000776983"/>
    </source>
</evidence>
<gene>
    <name evidence="2" type="ORF">H0484_06340</name>
</gene>
<organism evidence="2 3">
    <name type="scientific">Mesopusillimonas faecipullorum</name>
    <dbReference type="NCBI Taxonomy" id="2755040"/>
    <lineage>
        <taxon>Bacteria</taxon>
        <taxon>Pseudomonadati</taxon>
        <taxon>Pseudomonadota</taxon>
        <taxon>Betaproteobacteria</taxon>
        <taxon>Burkholderiales</taxon>
        <taxon>Alcaligenaceae</taxon>
        <taxon>Mesopusillimonas</taxon>
    </lineage>
</organism>
<name>A0ABS8CBF6_9BURK</name>
<dbReference type="EMBL" id="JACDXW010000002">
    <property type="protein sequence ID" value="MCB5363371.1"/>
    <property type="molecule type" value="Genomic_DNA"/>
</dbReference>
<comment type="caution">
    <text evidence="2">The sequence shown here is derived from an EMBL/GenBank/DDBJ whole genome shotgun (WGS) entry which is preliminary data.</text>
</comment>
<feature type="transmembrane region" description="Helical" evidence="1">
    <location>
        <begin position="72"/>
        <end position="88"/>
    </location>
</feature>
<feature type="transmembrane region" description="Helical" evidence="1">
    <location>
        <begin position="42"/>
        <end position="60"/>
    </location>
</feature>
<accession>A0ABS8CBF6</accession>
<dbReference type="RefSeq" id="WP_226953691.1">
    <property type="nucleotide sequence ID" value="NZ_JACDXW010000002.1"/>
</dbReference>
<keyword evidence="1" id="KW-1133">Transmembrane helix</keyword>
<evidence type="ECO:0000313" key="2">
    <source>
        <dbReference type="EMBL" id="MCB5363371.1"/>
    </source>
</evidence>
<reference evidence="2 3" key="1">
    <citation type="submission" date="2020-07" db="EMBL/GenBank/DDBJ databases">
        <title>Pusillimonas sp. nov., isolated from poultry manure in Taiwan.</title>
        <authorList>
            <person name="Lin S.-Y."/>
            <person name="Tang Y.-S."/>
            <person name="Young C.-C."/>
        </authorList>
    </citation>
    <scope>NUCLEOTIDE SEQUENCE [LARGE SCALE GENOMIC DNA]</scope>
    <source>
        <strain evidence="2 3">CC-YST705</strain>
    </source>
</reference>
<evidence type="ECO:0000256" key="1">
    <source>
        <dbReference type="SAM" id="Phobius"/>
    </source>
</evidence>
<proteinExistence type="predicted"/>
<sequence>MFQFSDDLPAKATWMRRGLWSRFTPDVEVVFRRLDDAELLRYGRWAALAAILVMLVYGVLDVFMLELALLPSFLWVRFLFVVIPLTFVKKS</sequence>